<gene>
    <name evidence="3" type="ORF">HO173_010339</name>
</gene>
<protein>
    <submittedName>
        <fullName evidence="3">Uncharacterized protein</fullName>
    </submittedName>
</protein>
<evidence type="ECO:0000256" key="1">
    <source>
        <dbReference type="SAM" id="MobiDB-lite"/>
    </source>
</evidence>
<evidence type="ECO:0000313" key="4">
    <source>
        <dbReference type="Proteomes" id="UP000578531"/>
    </source>
</evidence>
<dbReference type="RefSeq" id="XP_037160811.1">
    <property type="nucleotide sequence ID" value="XM_037312225.1"/>
</dbReference>
<comment type="caution">
    <text evidence="3">The sequence shown here is derived from an EMBL/GenBank/DDBJ whole genome shotgun (WGS) entry which is preliminary data.</text>
</comment>
<dbReference type="OrthoDB" id="3540210at2759"/>
<evidence type="ECO:0000313" key="3">
    <source>
        <dbReference type="EMBL" id="KAF6231379.1"/>
    </source>
</evidence>
<sequence>MQRSALESRDLAILVPPNGSSQEHLCHNQRARSGQAQNFSVLAIGLILGLGLLIIYYRRLAWKSNGLLQLQRLAHEEAGFGTWERRAKNVPVTIPGETLATLDVNDPEHPTLLKTPVLSNQPLQPKSTTTHIGSPQKTDTTAITALSAEIEPKPVDGEHETGGSPFQQINLYTLTHLGLTERLNSSSSANNTGGPNLGFTMPVESTPDKRLPGWDREGTLCSMERSWK</sequence>
<keyword evidence="2" id="KW-0812">Transmembrane</keyword>
<keyword evidence="2" id="KW-0472">Membrane</keyword>
<dbReference type="AlphaFoldDB" id="A0A8H6FMR0"/>
<feature type="region of interest" description="Disordered" evidence="1">
    <location>
        <begin position="115"/>
        <end position="137"/>
    </location>
</feature>
<proteinExistence type="predicted"/>
<dbReference type="EMBL" id="JACCJC010000057">
    <property type="protein sequence ID" value="KAF6231379.1"/>
    <property type="molecule type" value="Genomic_DNA"/>
</dbReference>
<keyword evidence="2" id="KW-1133">Transmembrane helix</keyword>
<organism evidence="3 4">
    <name type="scientific">Letharia columbiana</name>
    <dbReference type="NCBI Taxonomy" id="112416"/>
    <lineage>
        <taxon>Eukaryota</taxon>
        <taxon>Fungi</taxon>
        <taxon>Dikarya</taxon>
        <taxon>Ascomycota</taxon>
        <taxon>Pezizomycotina</taxon>
        <taxon>Lecanoromycetes</taxon>
        <taxon>OSLEUM clade</taxon>
        <taxon>Lecanoromycetidae</taxon>
        <taxon>Lecanorales</taxon>
        <taxon>Lecanorineae</taxon>
        <taxon>Parmeliaceae</taxon>
        <taxon>Letharia</taxon>
    </lineage>
</organism>
<reference evidence="3 4" key="1">
    <citation type="journal article" date="2020" name="Genomics">
        <title>Complete, high-quality genomes from long-read metagenomic sequencing of two wolf lichen thalli reveals enigmatic genome architecture.</title>
        <authorList>
            <person name="McKenzie S.K."/>
            <person name="Walston R.F."/>
            <person name="Allen J.L."/>
        </authorList>
    </citation>
    <scope>NUCLEOTIDE SEQUENCE [LARGE SCALE GENOMIC DNA]</scope>
    <source>
        <strain evidence="3">WasteWater2</strain>
    </source>
</reference>
<evidence type="ECO:0000256" key="2">
    <source>
        <dbReference type="SAM" id="Phobius"/>
    </source>
</evidence>
<keyword evidence="4" id="KW-1185">Reference proteome</keyword>
<dbReference type="GeneID" id="59291986"/>
<dbReference type="Proteomes" id="UP000578531">
    <property type="component" value="Unassembled WGS sequence"/>
</dbReference>
<feature type="transmembrane region" description="Helical" evidence="2">
    <location>
        <begin position="39"/>
        <end position="57"/>
    </location>
</feature>
<accession>A0A8H6FMR0</accession>
<name>A0A8H6FMR0_9LECA</name>
<feature type="compositionally biased region" description="Polar residues" evidence="1">
    <location>
        <begin position="117"/>
        <end position="137"/>
    </location>
</feature>